<keyword evidence="1" id="KW-0812">Transmembrane</keyword>
<protein>
    <submittedName>
        <fullName evidence="3">Type II secretion system protein GspL</fullName>
    </submittedName>
</protein>
<feature type="transmembrane region" description="Helical" evidence="1">
    <location>
        <begin position="216"/>
        <end position="242"/>
    </location>
</feature>
<dbReference type="Proteomes" id="UP001596977">
    <property type="component" value="Unassembled WGS sequence"/>
</dbReference>
<dbReference type="InterPro" id="IPR043129">
    <property type="entry name" value="ATPase_NBD"/>
</dbReference>
<comment type="caution">
    <text evidence="3">The sequence shown here is derived from an EMBL/GenBank/DDBJ whole genome shotgun (WGS) entry which is preliminary data.</text>
</comment>
<sequence>MGARDSRASGLWSASAGGVIIAAGPGPAIALVPSEQVTLLSVELPLKSAAKRIAALPFAIEERIAEPLESVHLALGAPLGGDRYLAGVVRHEVMRGWIAGLEAAGAGEAALVPDALLMPPASGGGWNVRLAAGRATVMRDDGTGFACPESLLRTAWEAAGRPRINAMGDRLPDDMQTAFNPFDPGPEHLALAAITLDLRQGAYAARRPVSSIGRRVAWVAGIGLAAHAAILVADTIALGVIADRREAETRTLAALAAPGAPLGDDLAASVAAMLPRGGGAGGAQQTFLPLADRVFAAMAPLGPVSLSAMQFADNRLTLDFAAPAPADLAARLRAAFASAGVKAEVAETGGAVRVTAAGA</sequence>
<feature type="domain" description="GspL cytoplasmic actin-ATPase-like" evidence="2">
    <location>
        <begin position="27"/>
        <end position="205"/>
    </location>
</feature>
<proteinExistence type="predicted"/>
<organism evidence="3 4">
    <name type="scientific">Sphingomonas canadensis</name>
    <dbReference type="NCBI Taxonomy" id="1219257"/>
    <lineage>
        <taxon>Bacteria</taxon>
        <taxon>Pseudomonadati</taxon>
        <taxon>Pseudomonadota</taxon>
        <taxon>Alphaproteobacteria</taxon>
        <taxon>Sphingomonadales</taxon>
        <taxon>Sphingomonadaceae</taxon>
        <taxon>Sphingomonas</taxon>
    </lineage>
</organism>
<keyword evidence="4" id="KW-1185">Reference proteome</keyword>
<dbReference type="EMBL" id="JBHTJG010000002">
    <property type="protein sequence ID" value="MFD0945797.1"/>
    <property type="molecule type" value="Genomic_DNA"/>
</dbReference>
<evidence type="ECO:0000313" key="3">
    <source>
        <dbReference type="EMBL" id="MFD0945797.1"/>
    </source>
</evidence>
<dbReference type="CDD" id="cd24017">
    <property type="entry name" value="ASKHA_T2SSL_N"/>
    <property type="match status" value="1"/>
</dbReference>
<reference evidence="4" key="1">
    <citation type="journal article" date="2019" name="Int. J. Syst. Evol. Microbiol.">
        <title>The Global Catalogue of Microorganisms (GCM) 10K type strain sequencing project: providing services to taxonomists for standard genome sequencing and annotation.</title>
        <authorList>
            <consortium name="The Broad Institute Genomics Platform"/>
            <consortium name="The Broad Institute Genome Sequencing Center for Infectious Disease"/>
            <person name="Wu L."/>
            <person name="Ma J."/>
        </authorList>
    </citation>
    <scope>NUCLEOTIDE SEQUENCE [LARGE SCALE GENOMIC DNA]</scope>
    <source>
        <strain evidence="4">CCUG 62982</strain>
    </source>
</reference>
<dbReference type="InterPro" id="IPR024230">
    <property type="entry name" value="GspL_cyto_dom"/>
</dbReference>
<accession>A0ABW3H4L9</accession>
<dbReference type="InterPro" id="IPR007812">
    <property type="entry name" value="T2SS_protein-GspL"/>
</dbReference>
<dbReference type="Pfam" id="PF05134">
    <property type="entry name" value="T2SSL"/>
    <property type="match status" value="1"/>
</dbReference>
<evidence type="ECO:0000313" key="4">
    <source>
        <dbReference type="Proteomes" id="UP001596977"/>
    </source>
</evidence>
<keyword evidence="1" id="KW-0472">Membrane</keyword>
<dbReference type="RefSeq" id="WP_264943540.1">
    <property type="nucleotide sequence ID" value="NZ_JAPDRA010000002.1"/>
</dbReference>
<name>A0ABW3H4L9_9SPHN</name>
<gene>
    <name evidence="3" type="primary">gspL</name>
    <name evidence="3" type="ORF">ACFQ1E_05555</name>
</gene>
<dbReference type="PIRSF" id="PIRSF015761">
    <property type="entry name" value="Protein_L"/>
    <property type="match status" value="1"/>
</dbReference>
<keyword evidence="1" id="KW-1133">Transmembrane helix</keyword>
<dbReference type="Gene3D" id="3.30.420.380">
    <property type="match status" value="1"/>
</dbReference>
<dbReference type="SUPFAM" id="SSF53067">
    <property type="entry name" value="Actin-like ATPase domain"/>
    <property type="match status" value="1"/>
</dbReference>
<evidence type="ECO:0000259" key="2">
    <source>
        <dbReference type="Pfam" id="PF05134"/>
    </source>
</evidence>
<evidence type="ECO:0000256" key="1">
    <source>
        <dbReference type="SAM" id="Phobius"/>
    </source>
</evidence>
<dbReference type="NCBIfam" id="TIGR01709">
    <property type="entry name" value="typeII_sec_gspL"/>
    <property type="match status" value="1"/>
</dbReference>